<dbReference type="Pfam" id="PF14186">
    <property type="entry name" value="Aida_C2"/>
    <property type="match status" value="1"/>
</dbReference>
<dbReference type="OrthoDB" id="428576at2759"/>
<reference evidence="3 4" key="1">
    <citation type="journal article" date="2018" name="PLoS ONE">
        <title>The draft genome of Kipferlia bialata reveals reductive genome evolution in fornicate parasites.</title>
        <authorList>
            <person name="Tanifuji G."/>
            <person name="Takabayashi S."/>
            <person name="Kume K."/>
            <person name="Takagi M."/>
            <person name="Nakayama T."/>
            <person name="Kamikawa R."/>
            <person name="Inagaki Y."/>
            <person name="Hashimoto T."/>
        </authorList>
    </citation>
    <scope>NUCLEOTIDE SEQUENCE [LARGE SCALE GENOMIC DNA]</scope>
    <source>
        <strain evidence="3">NY0173</strain>
    </source>
</reference>
<comment type="caution">
    <text evidence="3">The sequence shown here is derived from an EMBL/GenBank/DDBJ whole genome shotgun (WGS) entry which is preliminary data.</text>
</comment>
<dbReference type="Proteomes" id="UP000265618">
    <property type="component" value="Unassembled WGS sequence"/>
</dbReference>
<dbReference type="PANTHER" id="PTHR28654:SF1">
    <property type="entry name" value="AXIN INTERACTOR, DORSALIZATION-ASSOCIATED PROTEIN"/>
    <property type="match status" value="1"/>
</dbReference>
<accession>A0A9K3CUW7</accession>
<proteinExistence type="predicted"/>
<feature type="non-terminal residue" evidence="3">
    <location>
        <position position="1"/>
    </location>
</feature>
<feature type="region of interest" description="Disordered" evidence="1">
    <location>
        <begin position="177"/>
        <end position="207"/>
    </location>
</feature>
<name>A0A9K3CUW7_9EUKA</name>
<feature type="compositionally biased region" description="Basic and acidic residues" evidence="1">
    <location>
        <begin position="177"/>
        <end position="192"/>
    </location>
</feature>
<dbReference type="GO" id="GO:0016020">
    <property type="term" value="C:membrane"/>
    <property type="evidence" value="ECO:0007669"/>
    <property type="project" value="TreeGrafter"/>
</dbReference>
<dbReference type="PANTHER" id="PTHR28654">
    <property type="entry name" value="AXIN INTERACTOR, DORSALIZATION-ASSOCIATED PROTEIN"/>
    <property type="match status" value="1"/>
</dbReference>
<dbReference type="EMBL" id="BDIP01000570">
    <property type="protein sequence ID" value="GIQ82039.1"/>
    <property type="molecule type" value="Genomic_DNA"/>
</dbReference>
<protein>
    <recommendedName>
        <fullName evidence="2">C2 Aida-type domain-containing protein</fullName>
    </recommendedName>
</protein>
<evidence type="ECO:0000256" key="1">
    <source>
        <dbReference type="SAM" id="MobiDB-lite"/>
    </source>
</evidence>
<dbReference type="InterPro" id="IPR025939">
    <property type="entry name" value="Aida_C"/>
</dbReference>
<sequence length="792" mass="84865">EILGTLVSLLGDIPSEARPGSPGSAGGAGKHVVDLLGIVMTTFVPILRHLDPSVAGKTSDEDQAKRFLSTLHASHTVSNLTPYLVTLSGEILEQINMGAVSGTVDTESTPVVETFDSVEHIEDMVTQPVFTLSSMLAGLVLDSRGSVELSNTASETAPSLGLLFNLATVALLAQSSRLDRTEREEREGKESEGEIAATEGETEAETVTDDAENMILSTVVCLARVVIRLGLVSSSRTALLIGGESPLTKIDPSLVLQCVQSERLTRTAPLVVSLQTRVLAVLSYDKAQRDKFASDTTLMSHCTSTLIRLSKTVFSVTGSPTDRSMAKDLLRLVVHVLPSPYSAHCEWKADPALHFVTLDIITKASLTTPWSLTMCKLGLRALAHIVSALATMKASFTENITTQQVARAVAQVLYNSDMVANKEVELLSKAVAVIGAVPASSASWPVVCQESLIPIRLCQLINMGAPETGAAFTFTKQVNSSESMAKSPMFVSAATKALLHMCGSAPNRKVIVENQGHLALMRSLRAAHNMDTGSDSSSLGQECLKIVSNCSSAITLLVQDEVSRPSLVSAHVLTLIRDLSNADTTSELSRNMAASAQHVCGGSKLTLFDRTVDAPLVPVRAEGMSTLSITMGKVTLKDARDLHNAFLECSLVDVEGHPVTGGVRTRTAPKVSTTALAFDVTLHCQVATEAITEGLVLIFELKYFKDGDSGSPSTKCFTFYPLSATEGSEREREREGAAEGDDHIALDWYKKPTDPALKRLKPYGHTSKLKQRLRMAVADWEAKSILVKGERE</sequence>
<evidence type="ECO:0000259" key="2">
    <source>
        <dbReference type="PROSITE" id="PS51911"/>
    </source>
</evidence>
<dbReference type="GO" id="GO:0035091">
    <property type="term" value="F:phosphatidylinositol binding"/>
    <property type="evidence" value="ECO:0007669"/>
    <property type="project" value="TreeGrafter"/>
</dbReference>
<feature type="domain" description="C2 Aida-type" evidence="2">
    <location>
        <begin position="615"/>
        <end position="778"/>
    </location>
</feature>
<evidence type="ECO:0000313" key="3">
    <source>
        <dbReference type="EMBL" id="GIQ82039.1"/>
    </source>
</evidence>
<organism evidence="3 4">
    <name type="scientific">Kipferlia bialata</name>
    <dbReference type="NCBI Taxonomy" id="797122"/>
    <lineage>
        <taxon>Eukaryota</taxon>
        <taxon>Metamonada</taxon>
        <taxon>Carpediemonas-like organisms</taxon>
        <taxon>Kipferlia</taxon>
    </lineage>
</organism>
<evidence type="ECO:0000313" key="4">
    <source>
        <dbReference type="Proteomes" id="UP000265618"/>
    </source>
</evidence>
<gene>
    <name evidence="3" type="ORF">KIPB_003111</name>
</gene>
<dbReference type="Gene3D" id="2.60.40.150">
    <property type="entry name" value="C2 domain"/>
    <property type="match status" value="1"/>
</dbReference>
<dbReference type="InterPro" id="IPR035892">
    <property type="entry name" value="C2_domain_sf"/>
</dbReference>
<keyword evidence="4" id="KW-1185">Reference proteome</keyword>
<dbReference type="PROSITE" id="PS51911">
    <property type="entry name" value="C2_AIDA"/>
    <property type="match status" value="1"/>
</dbReference>
<dbReference type="AlphaFoldDB" id="A0A9K3CUW7"/>